<reference evidence="1" key="1">
    <citation type="submission" date="2021-06" db="EMBL/GenBank/DDBJ databases">
        <authorList>
            <person name="Kallberg Y."/>
            <person name="Tangrot J."/>
            <person name="Rosling A."/>
        </authorList>
    </citation>
    <scope>NUCLEOTIDE SEQUENCE</scope>
    <source>
        <strain evidence="1">MA461A</strain>
    </source>
</reference>
<organism evidence="1 2">
    <name type="scientific">Racocetra persica</name>
    <dbReference type="NCBI Taxonomy" id="160502"/>
    <lineage>
        <taxon>Eukaryota</taxon>
        <taxon>Fungi</taxon>
        <taxon>Fungi incertae sedis</taxon>
        <taxon>Mucoromycota</taxon>
        <taxon>Glomeromycotina</taxon>
        <taxon>Glomeromycetes</taxon>
        <taxon>Diversisporales</taxon>
        <taxon>Gigasporaceae</taxon>
        <taxon>Racocetra</taxon>
    </lineage>
</organism>
<gene>
    <name evidence="1" type="ORF">RPERSI_LOCUS22196</name>
</gene>
<keyword evidence="2" id="KW-1185">Reference proteome</keyword>
<protein>
    <submittedName>
        <fullName evidence="1">14163_t:CDS:1</fullName>
    </submittedName>
</protein>
<proteinExistence type="predicted"/>
<dbReference type="EMBL" id="CAJVQC010066644">
    <property type="protein sequence ID" value="CAG8806593.1"/>
    <property type="molecule type" value="Genomic_DNA"/>
</dbReference>
<evidence type="ECO:0000313" key="1">
    <source>
        <dbReference type="EMBL" id="CAG8806593.1"/>
    </source>
</evidence>
<dbReference type="Proteomes" id="UP000789920">
    <property type="component" value="Unassembled WGS sequence"/>
</dbReference>
<name>A0ACA9RSD5_9GLOM</name>
<accession>A0ACA9RSD5</accession>
<sequence>MDKNNSNKKRHVDMTSAIQQNREEKARQLVKKIENILRSDLSPYERKIAIFNVIKKLECMDEYKKTTVEAFRKLKLVWDKGSKYKLYQDFKQDEEFEEEEGDLVEFIEGLKKAGVPYREIAKGLKRSDRMMRYWRKPITKSLQRVGPKRRFDRKCLFHLLLSIQNKKAKTL</sequence>
<feature type="non-terminal residue" evidence="1">
    <location>
        <position position="1"/>
    </location>
</feature>
<evidence type="ECO:0000313" key="2">
    <source>
        <dbReference type="Proteomes" id="UP000789920"/>
    </source>
</evidence>
<comment type="caution">
    <text evidence="1">The sequence shown here is derived from an EMBL/GenBank/DDBJ whole genome shotgun (WGS) entry which is preliminary data.</text>
</comment>